<sequence length="601" mass="68151">MTEALIVPKKFNTYADTFLLLGLAQIVDDALHRTQQNREMQLIDAGTNYQIQFAKAINIAAFAQLNYTNPFSPVKGQKTDESQIPSETIPFDVVKEVEKRKLYQQYRYQTGGKGEWSEEVPKPPDPRTQNGAILVSMRHDRNHNSLWLESWKLKDHYGSLVTALCQTFAQNNHTQPTSEVVAELFFQQTNVKLPEIAAAVKIYLPTAVQGVNRVKADSNRTDAQKVDWLTLWLIANGLFEFAISERVKVAENTYDWRVVALEPKDISWQKYRDVLRSLRQFNPPGGGHGIARFDAELVLKLCQQLLENHPAKAEGREENIFEFWGKPVNDFVGSFPGTHFGSKGQVYGVKELFTLGLPGWIIPDDYAELLDYLDVLKEHLSVIVSLSAEAGHSELLAAYRDFITGTNFSSFFRFQASYADYVVKQLANPQGKNPRLFSVNGLNIMTKKDVDFTKITRDASFLRIAKAINQATVYAGKVTTKDGIKELDWQRNYGLAQLLNSQSGSKKDFICAIAEFLGKYEHENLRLSEKYLNEGKRLKRVQPTKEDLDRLMELINEFDTVLVANLLIAYGYAKWNTAKKSPSPDMADDSTESDEDTTDEE</sequence>
<comment type="caution">
    <text evidence="2">The sequence shown here is derived from an EMBL/GenBank/DDBJ whole genome shotgun (WGS) entry which is preliminary data.</text>
</comment>
<protein>
    <recommendedName>
        <fullName evidence="4">Type I-MYXAN CRISPR-associated protein Cmx8</fullName>
    </recommendedName>
</protein>
<evidence type="ECO:0000313" key="2">
    <source>
        <dbReference type="EMBL" id="OKH35682.1"/>
    </source>
</evidence>
<gene>
    <name evidence="2" type="ORF">NIES2119_19470</name>
</gene>
<evidence type="ECO:0000256" key="1">
    <source>
        <dbReference type="SAM" id="MobiDB-lite"/>
    </source>
</evidence>
<proteinExistence type="predicted"/>
<reference evidence="2 3" key="1">
    <citation type="submission" date="2016-11" db="EMBL/GenBank/DDBJ databases">
        <title>Draft Genome Sequences of Nine Cyanobacterial Strains from Diverse Habitats.</title>
        <authorList>
            <person name="Zhu T."/>
            <person name="Hou S."/>
            <person name="Lu X."/>
            <person name="Hess W.R."/>
        </authorList>
    </citation>
    <scope>NUCLEOTIDE SEQUENCE [LARGE SCALE GENOMIC DNA]</scope>
    <source>
        <strain evidence="2 3">IAM M-71</strain>
    </source>
</reference>
<name>A0A1U7IF94_9CYAN</name>
<organism evidence="2 3">
    <name type="scientific">[Phormidium ambiguum] IAM M-71</name>
    <dbReference type="NCBI Taxonomy" id="454136"/>
    <lineage>
        <taxon>Bacteria</taxon>
        <taxon>Bacillati</taxon>
        <taxon>Cyanobacteriota</taxon>
        <taxon>Cyanophyceae</taxon>
        <taxon>Oscillatoriophycideae</taxon>
        <taxon>Aerosakkonematales</taxon>
        <taxon>Aerosakkonemataceae</taxon>
        <taxon>Floridanema</taxon>
    </lineage>
</organism>
<evidence type="ECO:0000313" key="3">
    <source>
        <dbReference type="Proteomes" id="UP000185860"/>
    </source>
</evidence>
<dbReference type="OrthoDB" id="494267at2"/>
<dbReference type="RefSeq" id="WP_073595169.1">
    <property type="nucleotide sequence ID" value="NZ_MRCE01000020.1"/>
</dbReference>
<dbReference type="STRING" id="454136.NIES2119_19470"/>
<accession>A0A1U7IF94</accession>
<feature type="region of interest" description="Disordered" evidence="1">
    <location>
        <begin position="577"/>
        <end position="601"/>
    </location>
</feature>
<evidence type="ECO:0008006" key="4">
    <source>
        <dbReference type="Google" id="ProtNLM"/>
    </source>
</evidence>
<dbReference type="AlphaFoldDB" id="A0A1U7IF94"/>
<dbReference type="EMBL" id="MRCE01000020">
    <property type="protein sequence ID" value="OKH35682.1"/>
    <property type="molecule type" value="Genomic_DNA"/>
</dbReference>
<dbReference type="Proteomes" id="UP000185860">
    <property type="component" value="Unassembled WGS sequence"/>
</dbReference>
<feature type="compositionally biased region" description="Acidic residues" evidence="1">
    <location>
        <begin position="586"/>
        <end position="601"/>
    </location>
</feature>